<dbReference type="GO" id="GO:0003723">
    <property type="term" value="F:RNA binding"/>
    <property type="evidence" value="ECO:0007669"/>
    <property type="project" value="UniProtKB-UniRule"/>
</dbReference>
<accession>A0A451DIL8</accession>
<sequence length="160" mass="18530">MNKFTQPVCISIAMNKYAYYSYFIEKEFEAGLLLKGWEVKALRAGQVNIRDSYILLDSKEAFLIGSTISALHLVSSDMQCDARRARKLLLSKQELSVLSNIVQDHGCSVISLSMYWKNAWVKLKIGVGKGKKQYDKRETIKERNWKLEKIRMIKNKFLTK</sequence>
<dbReference type="RefSeq" id="WP_157989317.1">
    <property type="nucleotide sequence ID" value="NZ_LR217730.1"/>
</dbReference>
<dbReference type="HAMAP" id="MF_00023">
    <property type="entry name" value="SmpB"/>
    <property type="match status" value="1"/>
</dbReference>
<dbReference type="AlphaFoldDB" id="A0A451DIL8"/>
<comment type="subcellular location">
    <subcellularLocation>
        <location evidence="3">Cytoplasm</location>
    </subcellularLocation>
    <text evidence="3">The tmRNA-SmpB complex associates with stalled 70S ribosomes.</text>
</comment>
<dbReference type="PANTHER" id="PTHR30308">
    <property type="entry name" value="TMRNA-BINDING COMPONENT OF TRANS-TRANSLATION TAGGING COMPLEX"/>
    <property type="match status" value="1"/>
</dbReference>
<dbReference type="OrthoDB" id="9805462at2"/>
<dbReference type="Gene3D" id="2.40.280.10">
    <property type="match status" value="1"/>
</dbReference>
<dbReference type="GO" id="GO:0070930">
    <property type="term" value="P:trans-translation-dependent protein tagging"/>
    <property type="evidence" value="ECO:0007669"/>
    <property type="project" value="TreeGrafter"/>
</dbReference>
<evidence type="ECO:0000256" key="1">
    <source>
        <dbReference type="ARBA" id="ARBA00022490"/>
    </source>
</evidence>
<dbReference type="GO" id="GO:0070929">
    <property type="term" value="P:trans-translation"/>
    <property type="evidence" value="ECO:0007669"/>
    <property type="project" value="UniProtKB-UniRule"/>
</dbReference>
<dbReference type="Pfam" id="PF01668">
    <property type="entry name" value="SmpB"/>
    <property type="match status" value="1"/>
</dbReference>
<evidence type="ECO:0000313" key="5">
    <source>
        <dbReference type="Proteomes" id="UP000294343"/>
    </source>
</evidence>
<evidence type="ECO:0000256" key="3">
    <source>
        <dbReference type="HAMAP-Rule" id="MF_00023"/>
    </source>
</evidence>
<dbReference type="EMBL" id="LR217730">
    <property type="protein sequence ID" value="VFP86451.1"/>
    <property type="molecule type" value="Genomic_DNA"/>
</dbReference>
<keyword evidence="2 3" id="KW-0694">RNA-binding</keyword>
<gene>
    <name evidence="3 4" type="primary">smpB</name>
    <name evidence="4" type="ORF">ERCIPSPA2889_561</name>
</gene>
<dbReference type="InterPro" id="IPR020081">
    <property type="entry name" value="SsrA-bd_prot_CS"/>
</dbReference>
<dbReference type="PROSITE" id="PS01317">
    <property type="entry name" value="SSRP"/>
    <property type="match status" value="1"/>
</dbReference>
<dbReference type="CDD" id="cd09294">
    <property type="entry name" value="SmpB"/>
    <property type="match status" value="1"/>
</dbReference>
<dbReference type="SUPFAM" id="SSF74982">
    <property type="entry name" value="Small protein B (SmpB)"/>
    <property type="match status" value="1"/>
</dbReference>
<protein>
    <recommendedName>
        <fullName evidence="3">SsrA-binding protein</fullName>
    </recommendedName>
    <alternativeName>
        <fullName evidence="3">Small protein B</fullName>
    </alternativeName>
</protein>
<dbReference type="NCBIfam" id="NF003843">
    <property type="entry name" value="PRK05422.1"/>
    <property type="match status" value="1"/>
</dbReference>
<dbReference type="InterPro" id="IPR023620">
    <property type="entry name" value="SmpB"/>
</dbReference>
<evidence type="ECO:0000313" key="4">
    <source>
        <dbReference type="EMBL" id="VFP86451.1"/>
    </source>
</evidence>
<dbReference type="NCBIfam" id="TIGR00086">
    <property type="entry name" value="smpB"/>
    <property type="match status" value="1"/>
</dbReference>
<proteinExistence type="inferred from homology"/>
<dbReference type="InterPro" id="IPR000037">
    <property type="entry name" value="SsrA-bd_prot"/>
</dbReference>
<dbReference type="PANTHER" id="PTHR30308:SF2">
    <property type="entry name" value="SSRA-BINDING PROTEIN"/>
    <property type="match status" value="1"/>
</dbReference>
<dbReference type="Proteomes" id="UP000294343">
    <property type="component" value="Chromosome"/>
</dbReference>
<dbReference type="GO" id="GO:0005829">
    <property type="term" value="C:cytosol"/>
    <property type="evidence" value="ECO:0007669"/>
    <property type="project" value="TreeGrafter"/>
</dbReference>
<keyword evidence="1 3" id="KW-0963">Cytoplasm</keyword>
<comment type="function">
    <text evidence="3">Required for rescue of stalled ribosomes mediated by trans-translation. Binds to transfer-messenger RNA (tmRNA), required for stable association of tmRNA with ribosomes. tmRNA and SmpB together mimic tRNA shape, replacing the anticodon stem-loop with SmpB. tmRNA is encoded by the ssrA gene; the 2 termini fold to resemble tRNA(Ala) and it encodes a 'tag peptide', a short internal open reading frame. During trans-translation Ala-aminoacylated tmRNA acts like a tRNA, entering the A-site of stalled ribosomes, displacing the stalled mRNA. The ribosome then switches to translate the ORF on the tmRNA; the nascent peptide is terminated with the 'tag peptide' encoded by the tmRNA and targeted for degradation. The ribosome is freed to recommence translation, which seems to be the essential function of trans-translation.</text>
</comment>
<comment type="similarity">
    <text evidence="3">Belongs to the SmpB family.</text>
</comment>
<name>A0A451DIL8_9GAMM</name>
<evidence type="ECO:0000256" key="2">
    <source>
        <dbReference type="ARBA" id="ARBA00022884"/>
    </source>
</evidence>
<reference evidence="4 5" key="1">
    <citation type="submission" date="2019-02" db="EMBL/GenBank/DDBJ databases">
        <authorList>
            <person name="Manzano-Marin A."/>
            <person name="Manzano-Marin A."/>
        </authorList>
    </citation>
    <scope>NUCLEOTIDE SEQUENCE [LARGE SCALE GENOMIC DNA]</scope>
    <source>
        <strain evidence="4 5">ErCipseudotsugae</strain>
    </source>
</reference>
<organism evidence="4 5">
    <name type="scientific">Candidatus Erwinia haradaeae</name>
    <dbReference type="NCBI Taxonomy" id="1922217"/>
    <lineage>
        <taxon>Bacteria</taxon>
        <taxon>Pseudomonadati</taxon>
        <taxon>Pseudomonadota</taxon>
        <taxon>Gammaproteobacteria</taxon>
        <taxon>Enterobacterales</taxon>
        <taxon>Erwiniaceae</taxon>
        <taxon>Erwinia</taxon>
    </lineage>
</organism>